<dbReference type="KEGG" id="tcb:TCARB_1478"/>
<dbReference type="SMART" id="SM00649">
    <property type="entry name" value="RL11"/>
    <property type="match status" value="1"/>
</dbReference>
<dbReference type="SUPFAM" id="SSF46906">
    <property type="entry name" value="Ribosomal protein L11, C-terminal domain"/>
    <property type="match status" value="1"/>
</dbReference>
<dbReference type="GO" id="GO:0003735">
    <property type="term" value="F:structural constituent of ribosome"/>
    <property type="evidence" value="ECO:0007669"/>
    <property type="project" value="InterPro"/>
</dbReference>
<keyword evidence="2 6" id="KW-0699">rRNA-binding</keyword>
<dbReference type="Pfam" id="PF03946">
    <property type="entry name" value="Ribosomal_L11_N"/>
    <property type="match status" value="1"/>
</dbReference>
<feature type="domain" description="Large ribosomal subunit protein uL11 C-terminal" evidence="8">
    <location>
        <begin position="75"/>
        <end position="142"/>
    </location>
</feature>
<dbReference type="PANTHER" id="PTHR11661:SF1">
    <property type="entry name" value="LARGE RIBOSOMAL SUBUNIT PROTEIN UL11M"/>
    <property type="match status" value="1"/>
</dbReference>
<evidence type="ECO:0000256" key="6">
    <source>
        <dbReference type="HAMAP-Rule" id="MF_00736"/>
    </source>
</evidence>
<dbReference type="InterPro" id="IPR036769">
    <property type="entry name" value="Ribosomal_uL11_C_sf"/>
</dbReference>
<dbReference type="GO" id="GO:0015934">
    <property type="term" value="C:large ribosomal subunit"/>
    <property type="evidence" value="ECO:0007669"/>
    <property type="project" value="TreeGrafter"/>
</dbReference>
<dbReference type="PROSITE" id="PS00359">
    <property type="entry name" value="RIBOSOMAL_L11"/>
    <property type="match status" value="1"/>
</dbReference>
<dbReference type="InterPro" id="IPR000911">
    <property type="entry name" value="Ribosomal_uL11"/>
</dbReference>
<evidence type="ECO:0000313" key="10">
    <source>
        <dbReference type="EMBL" id="AJB42522.1"/>
    </source>
</evidence>
<comment type="similarity">
    <text evidence="1 6 7">Belongs to the universal ribosomal protein uL11 family.</text>
</comment>
<dbReference type="InterPro" id="IPR036796">
    <property type="entry name" value="Ribosomal_uL11_N_sf"/>
</dbReference>
<evidence type="ECO:0000313" key="11">
    <source>
        <dbReference type="Proteomes" id="UP000266720"/>
    </source>
</evidence>
<dbReference type="CDD" id="cd00349">
    <property type="entry name" value="Ribosomal_L11"/>
    <property type="match status" value="1"/>
</dbReference>
<dbReference type="Pfam" id="PF00298">
    <property type="entry name" value="Ribosomal_L11"/>
    <property type="match status" value="1"/>
</dbReference>
<evidence type="ECO:0000256" key="3">
    <source>
        <dbReference type="ARBA" id="ARBA00022884"/>
    </source>
</evidence>
<dbReference type="InterPro" id="IPR020783">
    <property type="entry name" value="Ribosomal_uL11_C"/>
</dbReference>
<evidence type="ECO:0000259" key="9">
    <source>
        <dbReference type="Pfam" id="PF03946"/>
    </source>
</evidence>
<dbReference type="STRING" id="697581.TCARB_1478"/>
<dbReference type="Proteomes" id="UP000266720">
    <property type="component" value="Chromosome"/>
</dbReference>
<dbReference type="InterPro" id="IPR020784">
    <property type="entry name" value="Ribosomal_uL11_N"/>
</dbReference>
<organism evidence="10 11">
    <name type="scientific">Thermofilum adornatum 1505</name>
    <dbReference type="NCBI Taxonomy" id="697581"/>
    <lineage>
        <taxon>Archaea</taxon>
        <taxon>Thermoproteota</taxon>
        <taxon>Thermoprotei</taxon>
        <taxon>Thermofilales</taxon>
        <taxon>Thermofilaceae</taxon>
        <taxon>Thermofilum</taxon>
    </lineage>
</organism>
<evidence type="ECO:0000256" key="5">
    <source>
        <dbReference type="ARBA" id="ARBA00023274"/>
    </source>
</evidence>
<dbReference type="GO" id="GO:0070180">
    <property type="term" value="F:large ribosomal subunit rRNA binding"/>
    <property type="evidence" value="ECO:0007669"/>
    <property type="project" value="UniProtKB-UniRule"/>
</dbReference>
<dbReference type="AlphaFoldDB" id="A0A3G1A6F3"/>
<sequence length="171" mass="18146">MDALSQNTKVFNFLVDGGKATAGPPIGPALGPLGLNVMQVVKRINELTADYAGMRVPVKVIVDVEKKTFEVEVGTPTTAALIVKELKVEKGAHQPSKETVGNLSMEQVIKIAKIKMKDIGASSLKAAVKTVVGTAQSMGVTIDGKPPKQVIEEIEKGLYDELIKKHEGEAG</sequence>
<evidence type="ECO:0000256" key="1">
    <source>
        <dbReference type="ARBA" id="ARBA00010537"/>
    </source>
</evidence>
<evidence type="ECO:0000256" key="2">
    <source>
        <dbReference type="ARBA" id="ARBA00022730"/>
    </source>
</evidence>
<gene>
    <name evidence="6" type="primary">rpl11</name>
    <name evidence="10" type="ORF">TCARB_1478</name>
</gene>
<reference evidence="11" key="1">
    <citation type="book" date="2010" name="EXTREMOPHILES" publisher="0:0-0">
        <title>Complete genome sequences of ten hyperthermophilic archaea reveal their metabolic capabilities and possible ecological roles.</title>
        <editorList>
            <person name="?"/>
        </editorList>
        <authorList>
            <person name="Ravin N.V."/>
            <person name="Mardanov A.V."/>
            <person name="Bonch-Osmolovskaya E.A."/>
            <person name="Skryabin K.G."/>
        </authorList>
    </citation>
    <scope>NUCLEOTIDE SEQUENCE [LARGE SCALE GENOMIC DNA]</scope>
    <source>
        <strain evidence="11">1505</strain>
    </source>
</reference>
<keyword evidence="3 6" id="KW-0694">RNA-binding</keyword>
<keyword evidence="4 6" id="KW-0689">Ribosomal protein</keyword>
<dbReference type="InterPro" id="IPR020785">
    <property type="entry name" value="Ribosomal_uL11_CS"/>
</dbReference>
<evidence type="ECO:0000256" key="4">
    <source>
        <dbReference type="ARBA" id="ARBA00022980"/>
    </source>
</evidence>
<feature type="domain" description="Large ribosomal subunit protein uL11 N-terminal" evidence="9">
    <location>
        <begin position="13"/>
        <end position="68"/>
    </location>
</feature>
<evidence type="ECO:0000259" key="8">
    <source>
        <dbReference type="Pfam" id="PF00298"/>
    </source>
</evidence>
<dbReference type="Gene3D" id="1.10.10.250">
    <property type="entry name" value="Ribosomal protein L11, C-terminal domain"/>
    <property type="match status" value="1"/>
</dbReference>
<dbReference type="NCBIfam" id="NF002232">
    <property type="entry name" value="PRK01143.1"/>
    <property type="match status" value="1"/>
</dbReference>
<dbReference type="SUPFAM" id="SSF54747">
    <property type="entry name" value="Ribosomal L11/L12e N-terminal domain"/>
    <property type="match status" value="1"/>
</dbReference>
<dbReference type="Gene3D" id="3.30.1550.10">
    <property type="entry name" value="Ribosomal protein L11/L12, N-terminal domain"/>
    <property type="match status" value="1"/>
</dbReference>
<protein>
    <recommendedName>
        <fullName evidence="6">Large ribosomal subunit protein uL11</fullName>
    </recommendedName>
</protein>
<dbReference type="PANTHER" id="PTHR11661">
    <property type="entry name" value="60S RIBOSOMAL PROTEIN L12"/>
    <property type="match status" value="1"/>
</dbReference>
<proteinExistence type="inferred from homology"/>
<evidence type="ECO:0000256" key="7">
    <source>
        <dbReference type="RuleBase" id="RU003978"/>
    </source>
</evidence>
<dbReference type="GO" id="GO:0006412">
    <property type="term" value="P:translation"/>
    <property type="evidence" value="ECO:0007669"/>
    <property type="project" value="UniProtKB-UniRule"/>
</dbReference>
<keyword evidence="5 6" id="KW-0687">Ribonucleoprotein</keyword>
<comment type="function">
    <text evidence="6">Forms part of the ribosomal stalk which helps the ribosome interact with GTP-bound translation factors.</text>
</comment>
<dbReference type="HAMAP" id="MF_00736">
    <property type="entry name" value="Ribosomal_uL11"/>
    <property type="match status" value="1"/>
</dbReference>
<dbReference type="EMBL" id="CP007493">
    <property type="protein sequence ID" value="AJB42522.1"/>
    <property type="molecule type" value="Genomic_DNA"/>
</dbReference>
<accession>A0A3G1A6F3</accession>
<comment type="subunit">
    <text evidence="6">Part of the ribosomal stalk of the 50S ribosomal subunit. Interacts with L10 and the large rRNA to form the base of the stalk. L10 forms an elongated spine to which L12 dimers bind in a sequential fashion forming a multimeric L10(L12)X complex.</text>
</comment>
<name>A0A3G1A6F3_9CREN</name>